<feature type="transmembrane region" description="Helical" evidence="1">
    <location>
        <begin position="48"/>
        <end position="67"/>
    </location>
</feature>
<keyword evidence="1" id="KW-1133">Transmembrane helix</keyword>
<keyword evidence="3" id="KW-1185">Reference proteome</keyword>
<evidence type="ECO:0008006" key="4">
    <source>
        <dbReference type="Google" id="ProtNLM"/>
    </source>
</evidence>
<proteinExistence type="predicted"/>
<name>A0AAV2ED23_9ROSI</name>
<keyword evidence="1" id="KW-0812">Transmembrane</keyword>
<dbReference type="Proteomes" id="UP001497516">
    <property type="component" value="Chromosome 4"/>
</dbReference>
<evidence type="ECO:0000256" key="1">
    <source>
        <dbReference type="SAM" id="Phobius"/>
    </source>
</evidence>
<gene>
    <name evidence="2" type="ORF">LTRI10_LOCUS24856</name>
</gene>
<keyword evidence="1" id="KW-0472">Membrane</keyword>
<dbReference type="AlphaFoldDB" id="A0AAV2ED23"/>
<protein>
    <recommendedName>
        <fullName evidence="4">Transmembrane protein</fullName>
    </recommendedName>
</protein>
<evidence type="ECO:0000313" key="2">
    <source>
        <dbReference type="EMBL" id="CAL1383593.1"/>
    </source>
</evidence>
<dbReference type="EMBL" id="OZ034817">
    <property type="protein sequence ID" value="CAL1383593.1"/>
    <property type="molecule type" value="Genomic_DNA"/>
</dbReference>
<organism evidence="2 3">
    <name type="scientific">Linum trigynum</name>
    <dbReference type="NCBI Taxonomy" id="586398"/>
    <lineage>
        <taxon>Eukaryota</taxon>
        <taxon>Viridiplantae</taxon>
        <taxon>Streptophyta</taxon>
        <taxon>Embryophyta</taxon>
        <taxon>Tracheophyta</taxon>
        <taxon>Spermatophyta</taxon>
        <taxon>Magnoliopsida</taxon>
        <taxon>eudicotyledons</taxon>
        <taxon>Gunneridae</taxon>
        <taxon>Pentapetalae</taxon>
        <taxon>rosids</taxon>
        <taxon>fabids</taxon>
        <taxon>Malpighiales</taxon>
        <taxon>Linaceae</taxon>
        <taxon>Linum</taxon>
    </lineage>
</organism>
<reference evidence="2 3" key="1">
    <citation type="submission" date="2024-04" db="EMBL/GenBank/DDBJ databases">
        <authorList>
            <person name="Fracassetti M."/>
        </authorList>
    </citation>
    <scope>NUCLEOTIDE SEQUENCE [LARGE SCALE GENOMIC DNA]</scope>
</reference>
<sequence length="125" mass="13502">MYPNPLSPPSIVRSLCWFSCGLTAGGYVAFGSWWVVRRSSPPLLACRVRWVSICAWLMVAFPVGGGARLVQGWSPTAAAGGFRGGSCVRVWEGAFMFWSWARALLGSGFVFGPGWLVLSFVPIAL</sequence>
<accession>A0AAV2ED23</accession>
<evidence type="ECO:0000313" key="3">
    <source>
        <dbReference type="Proteomes" id="UP001497516"/>
    </source>
</evidence>
<feature type="transmembrane region" description="Helical" evidence="1">
    <location>
        <begin position="12"/>
        <end position="36"/>
    </location>
</feature>
<feature type="transmembrane region" description="Helical" evidence="1">
    <location>
        <begin position="100"/>
        <end position="121"/>
    </location>
</feature>